<dbReference type="InterPro" id="IPR056396">
    <property type="entry name" value="HEAT_SCC3-SA"/>
</dbReference>
<dbReference type="SUPFAM" id="SSF48371">
    <property type="entry name" value="ARM repeat"/>
    <property type="match status" value="1"/>
</dbReference>
<dbReference type="GO" id="GO:0000785">
    <property type="term" value="C:chromatin"/>
    <property type="evidence" value="ECO:0007669"/>
    <property type="project" value="TreeGrafter"/>
</dbReference>
<evidence type="ECO:0000313" key="6">
    <source>
        <dbReference type="Proteomes" id="UP000218231"/>
    </source>
</evidence>
<dbReference type="Pfam" id="PF08514">
    <property type="entry name" value="STAG"/>
    <property type="match status" value="1"/>
</dbReference>
<accession>A0A2A2LMC3</accession>
<comment type="caution">
    <text evidence="5">The sequence shown here is derived from an EMBL/GenBank/DDBJ whole genome shotgun (WGS) entry which is preliminary data.</text>
</comment>
<dbReference type="GO" id="GO:0007062">
    <property type="term" value="P:sister chromatid cohesion"/>
    <property type="evidence" value="ECO:0007669"/>
    <property type="project" value="UniProtKB-ARBA"/>
</dbReference>
<feature type="coiled-coil region" evidence="2">
    <location>
        <begin position="268"/>
        <end position="315"/>
    </location>
</feature>
<dbReference type="GO" id="GO:0003682">
    <property type="term" value="F:chromatin binding"/>
    <property type="evidence" value="ECO:0007669"/>
    <property type="project" value="TreeGrafter"/>
</dbReference>
<proteinExistence type="inferred from homology"/>
<dbReference type="PROSITE" id="PS51425">
    <property type="entry name" value="SCD"/>
    <property type="match status" value="1"/>
</dbReference>
<evidence type="ECO:0000256" key="3">
    <source>
        <dbReference type="SAM" id="MobiDB-lite"/>
    </source>
</evidence>
<dbReference type="GO" id="GO:0008278">
    <property type="term" value="C:cohesin complex"/>
    <property type="evidence" value="ECO:0007669"/>
    <property type="project" value="TreeGrafter"/>
</dbReference>
<dbReference type="GO" id="GO:0005634">
    <property type="term" value="C:nucleus"/>
    <property type="evidence" value="ECO:0007669"/>
    <property type="project" value="TreeGrafter"/>
</dbReference>
<dbReference type="InterPro" id="IPR016024">
    <property type="entry name" value="ARM-type_fold"/>
</dbReference>
<dbReference type="OrthoDB" id="498590at2759"/>
<dbReference type="Pfam" id="PF21581">
    <property type="entry name" value="SCD"/>
    <property type="match status" value="1"/>
</dbReference>
<dbReference type="InterPro" id="IPR039662">
    <property type="entry name" value="Cohesin_Scc3/SA"/>
</dbReference>
<evidence type="ECO:0000259" key="4">
    <source>
        <dbReference type="PROSITE" id="PS51425"/>
    </source>
</evidence>
<keyword evidence="6" id="KW-1185">Reference proteome</keyword>
<dbReference type="EMBL" id="LIAE01006572">
    <property type="protein sequence ID" value="PAV87376.1"/>
    <property type="molecule type" value="Genomic_DNA"/>
</dbReference>
<gene>
    <name evidence="5" type="ORF">WR25_07075</name>
</gene>
<feature type="region of interest" description="Disordered" evidence="3">
    <location>
        <begin position="75"/>
        <end position="114"/>
    </location>
</feature>
<dbReference type="PANTHER" id="PTHR11199:SF0">
    <property type="entry name" value="LD34181P-RELATED"/>
    <property type="match status" value="1"/>
</dbReference>
<dbReference type="InterPro" id="IPR020839">
    <property type="entry name" value="SCD"/>
</dbReference>
<dbReference type="Proteomes" id="UP000218231">
    <property type="component" value="Unassembled WGS sequence"/>
</dbReference>
<dbReference type="Gene3D" id="1.25.10.10">
    <property type="entry name" value="Leucine-rich Repeat Variant"/>
    <property type="match status" value="1"/>
</dbReference>
<evidence type="ECO:0000313" key="5">
    <source>
        <dbReference type="EMBL" id="PAV87376.1"/>
    </source>
</evidence>
<name>A0A2A2LMC3_9BILA</name>
<reference evidence="5 6" key="1">
    <citation type="journal article" date="2017" name="Curr. Biol.">
        <title>Genome architecture and evolution of a unichromosomal asexual nematode.</title>
        <authorList>
            <person name="Fradin H."/>
            <person name="Zegar C."/>
            <person name="Gutwein M."/>
            <person name="Lucas J."/>
            <person name="Kovtun M."/>
            <person name="Corcoran D."/>
            <person name="Baugh L.R."/>
            <person name="Kiontke K."/>
            <person name="Gunsalus K."/>
            <person name="Fitch D.H."/>
            <person name="Piano F."/>
        </authorList>
    </citation>
    <scope>NUCLEOTIDE SEQUENCE [LARGE SCALE GENOMIC DNA]</scope>
    <source>
        <strain evidence="5">PF1309</strain>
    </source>
</reference>
<evidence type="ECO:0000256" key="2">
    <source>
        <dbReference type="SAM" id="Coils"/>
    </source>
</evidence>
<dbReference type="PANTHER" id="PTHR11199">
    <property type="entry name" value="STROMAL ANTIGEN"/>
    <property type="match status" value="1"/>
</dbReference>
<comment type="similarity">
    <text evidence="1">Belongs to the SCC3 family.</text>
</comment>
<dbReference type="InterPro" id="IPR013721">
    <property type="entry name" value="STAG"/>
</dbReference>
<organism evidence="5 6">
    <name type="scientific">Diploscapter pachys</name>
    <dbReference type="NCBI Taxonomy" id="2018661"/>
    <lineage>
        <taxon>Eukaryota</taxon>
        <taxon>Metazoa</taxon>
        <taxon>Ecdysozoa</taxon>
        <taxon>Nematoda</taxon>
        <taxon>Chromadorea</taxon>
        <taxon>Rhabditida</taxon>
        <taxon>Rhabditina</taxon>
        <taxon>Rhabditomorpha</taxon>
        <taxon>Rhabditoidea</taxon>
        <taxon>Rhabditidae</taxon>
        <taxon>Diploscapter</taxon>
    </lineage>
</organism>
<dbReference type="STRING" id="2018661.A0A2A2LMC3"/>
<dbReference type="InterPro" id="IPR011989">
    <property type="entry name" value="ARM-like"/>
</dbReference>
<keyword evidence="2" id="KW-0175">Coiled coil</keyword>
<sequence>MGDESMNSSPTLRASTRNVQRINYAELNSSGVDDPLAARSSSADDGNFRTPYATTRGRKRKPIDELASGVSGVAITTGQSKRGRPRGAISGPGRGRGRGRIAAAGEKGHDSDEGTLFGAVKANKNIDEMLDEWIEEYSNNYSTALSKLLQFFFSSTGCKGKVPTHIINNIDYPTLIKQMTENFGEDTADYPLLQSGSYRRYRANLHIFLNALIMKCKSSVIFDNRMMDMIVQLLTGLADSSVRAFRHTATFCAMKICSALVDVALELARNSDTNAKQLEAEKAKIKQAGGATDKLDFLMQQKDEMESHMEDVRHMLTYLFKSVFVHRYRDILADARSICIAELGYWIEIYPEHFLEDSYLKYIGWTLYDKVPEVRICCIKALLPLYNKPENLGKLELFTNKFKERLVSMVLDTDMDTAVQACHLMSSIYRVFPTLLQAKDCLPIYDMVYSNHRPLAVAAGEFLNTKVFQQIRAANKGQSNNIQLIMDLISFYDEGDCHDHATYLVDALIDTNEMIKDWKTMVELLLAKDSFDESRKEGLLIDILCCSVKQAATGEYPAGRYQVKRGAPLQKEAKSITDDRERLSGILIPALPKLLEKFIGDREKVAQLATLPQYFVLDMYMAGRMENYLTDLWTMLQEIVNKHVDDDCLTDVAETVSYLLTNQTVATHLERYKTALLDALVSTMRRVIQSYPSDGVDMEDEAALEESRADVDAIFRRVAAFACVIDMKRYDVADQAALFLQNHDRLSDAVTEKAILIIHIQMLYDLLRITKDQESNRTDAIKKLKKKRENFVQTAGNVIKFGSAGVTMVDRIFIVLEVKQSYVQSFLTMCDMCTFFNSSLVSDDSEKSKQLQPLVYKLDDSILRSMADYVERCVFKRVTSDSAEPYHQVELNHKKRIILAGFAKLAIHDCINPEEAAFMLKYYQDFHSDFGDILKNLLCKLRDIEGDRMMIAASVVSRALTLSYLELFENMVRFDLLR</sequence>
<dbReference type="Pfam" id="PF24571">
    <property type="entry name" value="HEAT_SCC3-SA"/>
    <property type="match status" value="1"/>
</dbReference>
<dbReference type="AlphaFoldDB" id="A0A2A2LMC3"/>
<protein>
    <recommendedName>
        <fullName evidence="4">SCD domain-containing protein</fullName>
    </recommendedName>
</protein>
<evidence type="ECO:0000256" key="1">
    <source>
        <dbReference type="ARBA" id="ARBA00005486"/>
    </source>
</evidence>
<feature type="region of interest" description="Disordered" evidence="3">
    <location>
        <begin position="26"/>
        <end position="62"/>
    </location>
</feature>
<feature type="domain" description="SCD" evidence="4">
    <location>
        <begin position="324"/>
        <end position="409"/>
    </location>
</feature>